<dbReference type="AlphaFoldDB" id="Q2SAI9"/>
<proteinExistence type="predicted"/>
<protein>
    <submittedName>
        <fullName evidence="1">Uncharacterized protein</fullName>
    </submittedName>
</protein>
<keyword evidence="2" id="KW-1185">Reference proteome</keyword>
<dbReference type="OrthoDB" id="6057621at2"/>
<sequence length="118" mass="12971">MERSTPIPTTQNVAWGFFGTMNEEANVAWPLAMTAISNATGQPLESIRNFLDSRYGRRFADEVQGKQLSGLTLAAAIEATTQSWMKRTIGRITSVQRGIPYGLPELVGYVVYCEPAEA</sequence>
<evidence type="ECO:0000313" key="1">
    <source>
        <dbReference type="EMBL" id="ABC32335.1"/>
    </source>
</evidence>
<organism evidence="1 2">
    <name type="scientific">Hahella chejuensis (strain KCTC 2396)</name>
    <dbReference type="NCBI Taxonomy" id="349521"/>
    <lineage>
        <taxon>Bacteria</taxon>
        <taxon>Pseudomonadati</taxon>
        <taxon>Pseudomonadota</taxon>
        <taxon>Gammaproteobacteria</taxon>
        <taxon>Oceanospirillales</taxon>
        <taxon>Hahellaceae</taxon>
        <taxon>Hahella</taxon>
    </lineage>
</organism>
<reference evidence="1 2" key="1">
    <citation type="journal article" date="2005" name="Nucleic Acids Res.">
        <title>Genomic blueprint of Hahella chejuensis, a marine microbe producing an algicidal agent.</title>
        <authorList>
            <person name="Jeong H."/>
            <person name="Yim J.H."/>
            <person name="Lee C."/>
            <person name="Choi S.-H."/>
            <person name="Park Y.K."/>
            <person name="Yoon S.H."/>
            <person name="Hur C.-G."/>
            <person name="Kang H.-Y."/>
            <person name="Kim D."/>
            <person name="Lee H.H."/>
            <person name="Park K.H."/>
            <person name="Park S.-H."/>
            <person name="Park H.-S."/>
            <person name="Lee H.K."/>
            <person name="Oh T.K."/>
            <person name="Kim J.F."/>
        </authorList>
    </citation>
    <scope>NUCLEOTIDE SEQUENCE [LARGE SCALE GENOMIC DNA]</scope>
    <source>
        <strain evidence="1 2">KCTC 2396</strain>
    </source>
</reference>
<dbReference type="RefSeq" id="WP_011399394.1">
    <property type="nucleotide sequence ID" value="NC_007645.1"/>
</dbReference>
<dbReference type="HOGENOM" id="CLU_165543_0_0_6"/>
<name>Q2SAI9_HAHCH</name>
<accession>Q2SAI9</accession>
<dbReference type="eggNOG" id="ENOG5030FAK">
    <property type="taxonomic scope" value="Bacteria"/>
</dbReference>
<dbReference type="KEGG" id="hch:HCH_05680"/>
<dbReference type="Proteomes" id="UP000000238">
    <property type="component" value="Chromosome"/>
</dbReference>
<dbReference type="EMBL" id="CP000155">
    <property type="protein sequence ID" value="ABC32335.1"/>
    <property type="molecule type" value="Genomic_DNA"/>
</dbReference>
<dbReference type="STRING" id="349521.HCH_05680"/>
<evidence type="ECO:0000313" key="2">
    <source>
        <dbReference type="Proteomes" id="UP000000238"/>
    </source>
</evidence>
<gene>
    <name evidence="1" type="ordered locus">HCH_05680</name>
</gene>